<comment type="caution">
    <text evidence="3">The sequence shown here is derived from an EMBL/GenBank/DDBJ whole genome shotgun (WGS) entry which is preliminary data.</text>
</comment>
<evidence type="ECO:0000313" key="3">
    <source>
        <dbReference type="EMBL" id="HEN16936.1"/>
    </source>
</evidence>
<evidence type="ECO:0000256" key="2">
    <source>
        <dbReference type="HAMAP-Rule" id="MF_00489"/>
    </source>
</evidence>
<dbReference type="HAMAP" id="MF_00489">
    <property type="entry name" value="UPF0178"/>
    <property type="match status" value="1"/>
</dbReference>
<protein>
    <recommendedName>
        <fullName evidence="2">UPF0178 protein ENQ76_15860</fullName>
    </recommendedName>
</protein>
<dbReference type="PANTHER" id="PTHR35146:SF1">
    <property type="entry name" value="UPF0178 PROTEIN YAII"/>
    <property type="match status" value="1"/>
</dbReference>
<dbReference type="InterPro" id="IPR003791">
    <property type="entry name" value="UPF0178"/>
</dbReference>
<dbReference type="NCBIfam" id="NF001095">
    <property type="entry name" value="PRK00124.1"/>
    <property type="match status" value="1"/>
</dbReference>
<gene>
    <name evidence="3" type="ORF">ENQ76_15860</name>
</gene>
<dbReference type="Pfam" id="PF02639">
    <property type="entry name" value="DUF188"/>
    <property type="match status" value="1"/>
</dbReference>
<sequence length="153" mass="16227">MKLWIDADAAPRDVKQLVFRAALRLKLEAVLVSNQFLQPPAGNPFVSAVLVPGGPDVADKHIAEHAQPGDVAITADIPLAAALVAKQVVVLDPRGEEFSPHNVGERLAVRNLMDTLRGSGAITGGGPCPYNAGDRHAFASALDQVLTRLRKRA</sequence>
<reference evidence="3" key="1">
    <citation type="journal article" date="2020" name="mSystems">
        <title>Genome- and Community-Level Interaction Insights into Carbon Utilization and Element Cycling Functions of Hydrothermarchaeota in Hydrothermal Sediment.</title>
        <authorList>
            <person name="Zhou Z."/>
            <person name="Liu Y."/>
            <person name="Xu W."/>
            <person name="Pan J."/>
            <person name="Luo Z.H."/>
            <person name="Li M."/>
        </authorList>
    </citation>
    <scope>NUCLEOTIDE SEQUENCE [LARGE SCALE GENOMIC DNA]</scope>
    <source>
        <strain evidence="3">SpSt-339</strain>
    </source>
</reference>
<dbReference type="EMBL" id="DSOK01000435">
    <property type="protein sequence ID" value="HEN16936.1"/>
    <property type="molecule type" value="Genomic_DNA"/>
</dbReference>
<name>A0A7C2PCB6_9PLAN</name>
<accession>A0A7C2PCB6</accession>
<dbReference type="PANTHER" id="PTHR35146">
    <property type="entry name" value="UPF0178 PROTEIN YAII"/>
    <property type="match status" value="1"/>
</dbReference>
<dbReference type="AlphaFoldDB" id="A0A7C2PCB6"/>
<proteinExistence type="inferred from homology"/>
<comment type="similarity">
    <text evidence="1 2">Belongs to the UPF0178 family.</text>
</comment>
<evidence type="ECO:0000256" key="1">
    <source>
        <dbReference type="ARBA" id="ARBA00008522"/>
    </source>
</evidence>
<dbReference type="CDD" id="cd18720">
    <property type="entry name" value="PIN_YqxD-like"/>
    <property type="match status" value="1"/>
</dbReference>
<organism evidence="3">
    <name type="scientific">Schlesneria paludicola</name>
    <dbReference type="NCBI Taxonomy" id="360056"/>
    <lineage>
        <taxon>Bacteria</taxon>
        <taxon>Pseudomonadati</taxon>
        <taxon>Planctomycetota</taxon>
        <taxon>Planctomycetia</taxon>
        <taxon>Planctomycetales</taxon>
        <taxon>Planctomycetaceae</taxon>
        <taxon>Schlesneria</taxon>
    </lineage>
</organism>